<dbReference type="GeneID" id="85013847"/>
<comment type="subcellular location">
    <subcellularLocation>
        <location evidence="1">Cell membrane</location>
        <topology evidence="1">Multi-pass membrane protein</topology>
    </subcellularLocation>
</comment>
<evidence type="ECO:0000313" key="8">
    <source>
        <dbReference type="Proteomes" id="UP000522163"/>
    </source>
</evidence>
<feature type="transmembrane region" description="Helical" evidence="6">
    <location>
        <begin position="91"/>
        <end position="117"/>
    </location>
</feature>
<evidence type="ECO:0000256" key="6">
    <source>
        <dbReference type="SAM" id="Phobius"/>
    </source>
</evidence>
<evidence type="ECO:0000313" key="7">
    <source>
        <dbReference type="EMBL" id="MBB6040316.1"/>
    </source>
</evidence>
<evidence type="ECO:0000256" key="4">
    <source>
        <dbReference type="ARBA" id="ARBA00022989"/>
    </source>
</evidence>
<feature type="transmembrane region" description="Helical" evidence="6">
    <location>
        <begin position="137"/>
        <end position="158"/>
    </location>
</feature>
<dbReference type="CDD" id="cd06574">
    <property type="entry name" value="TM_PBP1_branched-chain-AA_like"/>
    <property type="match status" value="1"/>
</dbReference>
<comment type="caution">
    <text evidence="7">The sequence shown here is derived from an EMBL/GenBank/DDBJ whole genome shotgun (WGS) entry which is preliminary data.</text>
</comment>
<feature type="transmembrane region" description="Helical" evidence="6">
    <location>
        <begin position="214"/>
        <end position="235"/>
    </location>
</feature>
<keyword evidence="5 6" id="KW-0472">Membrane</keyword>
<evidence type="ECO:0000256" key="3">
    <source>
        <dbReference type="ARBA" id="ARBA00022692"/>
    </source>
</evidence>
<gene>
    <name evidence="7" type="ORF">HNQ46_000277</name>
</gene>
<dbReference type="PANTHER" id="PTHR32196">
    <property type="entry name" value="ABC TRANSPORTER PERMEASE PROTEIN YPHD-RELATED-RELATED"/>
    <property type="match status" value="1"/>
</dbReference>
<protein>
    <submittedName>
        <fullName evidence="7">Putative ABC transport system permease protein</fullName>
    </submittedName>
</protein>
<dbReference type="GO" id="GO:0022857">
    <property type="term" value="F:transmembrane transporter activity"/>
    <property type="evidence" value="ECO:0007669"/>
    <property type="project" value="InterPro"/>
</dbReference>
<feature type="transmembrane region" description="Helical" evidence="6">
    <location>
        <begin position="185"/>
        <end position="208"/>
    </location>
</feature>
<dbReference type="Proteomes" id="UP000522163">
    <property type="component" value="Unassembled WGS sequence"/>
</dbReference>
<accession>A0A7W9SEE8</accession>
<sequence length="313" mass="33265">MSGFLTVGIMKTAVELGLIYALVAMALFISYSILNIADLSTDGSYTLGTAVSAVFTISGHPILGIFMAMLSGSLSGFVTAFLQTTLGIESILAGIIVNTGLYTVNLAVMGFSSNLSIFGTDTIFTLFAGDNAFLNEWGVVILLSIIVLLLCFFLKWFFKTGLGLSIRATGDSPAMVRASSINPTFTITVGLCLSNALTGLSGSLIAQYNKTADINLGTGMVTVALASLVIGESIFGKKKLILRLLGVVFGSLLYRSIIALALRLKVPTEAFKLVSACIVALAISSTKVKELLQYSRLRRNAMERQKKEGEKHA</sequence>
<dbReference type="RefSeq" id="WP_183681971.1">
    <property type="nucleotide sequence ID" value="NZ_CAUQUA010000005.1"/>
</dbReference>
<organism evidence="7 8">
    <name type="scientific">Oribacterium sinus</name>
    <dbReference type="NCBI Taxonomy" id="237576"/>
    <lineage>
        <taxon>Bacteria</taxon>
        <taxon>Bacillati</taxon>
        <taxon>Bacillota</taxon>
        <taxon>Clostridia</taxon>
        <taxon>Lachnospirales</taxon>
        <taxon>Lachnospiraceae</taxon>
        <taxon>Oribacterium</taxon>
    </lineage>
</organism>
<name>A0A7W9SEE8_9FIRM</name>
<dbReference type="PANTHER" id="PTHR32196:SF69">
    <property type="entry name" value="BRANCHED-CHAIN AMINO ACID TRANSPORT SYSTEM, PERMEASE PROTEIN"/>
    <property type="match status" value="1"/>
</dbReference>
<feature type="transmembrane region" description="Helical" evidence="6">
    <location>
        <begin position="12"/>
        <end position="33"/>
    </location>
</feature>
<feature type="transmembrane region" description="Helical" evidence="6">
    <location>
        <begin position="45"/>
        <end position="70"/>
    </location>
</feature>
<evidence type="ECO:0000256" key="2">
    <source>
        <dbReference type="ARBA" id="ARBA00022475"/>
    </source>
</evidence>
<keyword evidence="2" id="KW-1003">Cell membrane</keyword>
<keyword evidence="4 6" id="KW-1133">Transmembrane helix</keyword>
<proteinExistence type="predicted"/>
<keyword evidence="3 6" id="KW-0812">Transmembrane</keyword>
<dbReference type="EMBL" id="JACHHH010000001">
    <property type="protein sequence ID" value="MBB6040316.1"/>
    <property type="molecule type" value="Genomic_DNA"/>
</dbReference>
<evidence type="ECO:0000256" key="1">
    <source>
        <dbReference type="ARBA" id="ARBA00004651"/>
    </source>
</evidence>
<dbReference type="Pfam" id="PF02653">
    <property type="entry name" value="BPD_transp_2"/>
    <property type="match status" value="1"/>
</dbReference>
<dbReference type="AlphaFoldDB" id="A0A7W9SEE8"/>
<dbReference type="GO" id="GO:0005886">
    <property type="term" value="C:plasma membrane"/>
    <property type="evidence" value="ECO:0007669"/>
    <property type="project" value="UniProtKB-SubCell"/>
</dbReference>
<reference evidence="7 8" key="1">
    <citation type="submission" date="2020-08" db="EMBL/GenBank/DDBJ databases">
        <title>Genomic Encyclopedia of Type Strains, Phase IV (KMG-IV): sequencing the most valuable type-strain genomes for metagenomic binning, comparative biology and taxonomic classification.</title>
        <authorList>
            <person name="Goeker M."/>
        </authorList>
    </citation>
    <scope>NUCLEOTIDE SEQUENCE [LARGE SCALE GENOMIC DNA]</scope>
    <source>
        <strain evidence="7 8">DSM 17245</strain>
    </source>
</reference>
<dbReference type="InterPro" id="IPR001851">
    <property type="entry name" value="ABC_transp_permease"/>
</dbReference>
<evidence type="ECO:0000256" key="5">
    <source>
        <dbReference type="ARBA" id="ARBA00023136"/>
    </source>
</evidence>
<feature type="transmembrane region" description="Helical" evidence="6">
    <location>
        <begin position="242"/>
        <end position="264"/>
    </location>
</feature>